<name>A0AAN9M9D9_CANGL</name>
<evidence type="ECO:0000256" key="1">
    <source>
        <dbReference type="RuleBase" id="RU362006"/>
    </source>
</evidence>
<dbReference type="PANTHER" id="PTHR12300:SF186">
    <property type="entry name" value="HVA22-LIKE PROTEIN"/>
    <property type="match status" value="1"/>
</dbReference>
<feature type="compositionally biased region" description="Basic and acidic residues" evidence="2">
    <location>
        <begin position="133"/>
        <end position="148"/>
    </location>
</feature>
<evidence type="ECO:0000313" key="3">
    <source>
        <dbReference type="EMBL" id="KAK7350715.1"/>
    </source>
</evidence>
<keyword evidence="1" id="KW-0472">Membrane</keyword>
<proteinExistence type="inferred from homology"/>
<feature type="region of interest" description="Disordered" evidence="2">
    <location>
        <begin position="112"/>
        <end position="148"/>
    </location>
</feature>
<evidence type="ECO:0000256" key="2">
    <source>
        <dbReference type="SAM" id="MobiDB-lite"/>
    </source>
</evidence>
<accession>A0AAN9M9D9</accession>
<dbReference type="PANTHER" id="PTHR12300">
    <property type="entry name" value="HVA22-LIKE PROTEINS"/>
    <property type="match status" value="1"/>
</dbReference>
<comment type="similarity">
    <text evidence="1">Belongs to the DP1 family.</text>
</comment>
<feature type="transmembrane region" description="Helical" evidence="1">
    <location>
        <begin position="75"/>
        <end position="93"/>
    </location>
</feature>
<dbReference type="GO" id="GO:0016020">
    <property type="term" value="C:membrane"/>
    <property type="evidence" value="ECO:0007669"/>
    <property type="project" value="UniProtKB-SubCell"/>
</dbReference>
<comment type="subcellular location">
    <subcellularLocation>
        <location evidence="1">Membrane</location>
        <topology evidence="1">Multi-pass membrane protein</topology>
    </subcellularLocation>
</comment>
<protein>
    <recommendedName>
        <fullName evidence="1">HVA22-like protein</fullName>
    </recommendedName>
</protein>
<reference evidence="3 4" key="1">
    <citation type="submission" date="2024-01" db="EMBL/GenBank/DDBJ databases">
        <title>The genomes of 5 underutilized Papilionoideae crops provide insights into root nodulation and disease resistanc.</title>
        <authorList>
            <person name="Jiang F."/>
        </authorList>
    </citation>
    <scope>NUCLEOTIDE SEQUENCE [LARGE SCALE GENOMIC DNA]</scope>
    <source>
        <strain evidence="3">LVBAO_FW01</strain>
        <tissue evidence="3">Leaves</tissue>
    </source>
</reference>
<gene>
    <name evidence="3" type="ORF">VNO77_09614</name>
</gene>
<keyword evidence="1" id="KW-1133">Transmembrane helix</keyword>
<feature type="compositionally biased region" description="Low complexity" evidence="2">
    <location>
        <begin position="116"/>
        <end position="128"/>
    </location>
</feature>
<comment type="caution">
    <text evidence="3">The sequence shown here is derived from an EMBL/GenBank/DDBJ whole genome shotgun (WGS) entry which is preliminary data.</text>
</comment>
<feature type="transmembrane region" description="Helical" evidence="1">
    <location>
        <begin position="6"/>
        <end position="32"/>
    </location>
</feature>
<keyword evidence="4" id="KW-1185">Reference proteome</keyword>
<feature type="transmembrane region" description="Helical" evidence="1">
    <location>
        <begin position="44"/>
        <end position="63"/>
    </location>
</feature>
<keyword evidence="1" id="KW-0812">Transmembrane</keyword>
<dbReference type="Pfam" id="PF03134">
    <property type="entry name" value="TB2_DP1_HVA22"/>
    <property type="match status" value="1"/>
</dbReference>
<sequence>MGKLWTLIIQLHTIAGPVVTLLYPLYASVVAIESPSKVDDEQWLAYWIIYSFLTLAEMVLQPILEWIPIWYDVKLLMVAWLVFPQFKGAAYLYERFVREHIRKYVTEREHHHEVHQNQQQSKKSPNGGKPKKKFVDFITPKKGDQEAY</sequence>
<dbReference type="AlphaFoldDB" id="A0AAN9M9D9"/>
<evidence type="ECO:0000313" key="4">
    <source>
        <dbReference type="Proteomes" id="UP001367508"/>
    </source>
</evidence>
<dbReference type="InterPro" id="IPR004345">
    <property type="entry name" value="TB2_DP1_HVA22"/>
</dbReference>
<dbReference type="Proteomes" id="UP001367508">
    <property type="component" value="Unassembled WGS sequence"/>
</dbReference>
<organism evidence="3 4">
    <name type="scientific">Canavalia gladiata</name>
    <name type="common">Sword bean</name>
    <name type="synonym">Dolichos gladiatus</name>
    <dbReference type="NCBI Taxonomy" id="3824"/>
    <lineage>
        <taxon>Eukaryota</taxon>
        <taxon>Viridiplantae</taxon>
        <taxon>Streptophyta</taxon>
        <taxon>Embryophyta</taxon>
        <taxon>Tracheophyta</taxon>
        <taxon>Spermatophyta</taxon>
        <taxon>Magnoliopsida</taxon>
        <taxon>eudicotyledons</taxon>
        <taxon>Gunneridae</taxon>
        <taxon>Pentapetalae</taxon>
        <taxon>rosids</taxon>
        <taxon>fabids</taxon>
        <taxon>Fabales</taxon>
        <taxon>Fabaceae</taxon>
        <taxon>Papilionoideae</taxon>
        <taxon>50 kb inversion clade</taxon>
        <taxon>NPAAA clade</taxon>
        <taxon>indigoferoid/millettioid clade</taxon>
        <taxon>Phaseoleae</taxon>
        <taxon>Canavalia</taxon>
    </lineage>
</organism>
<dbReference type="EMBL" id="JAYMYQ010000002">
    <property type="protein sequence ID" value="KAK7350715.1"/>
    <property type="molecule type" value="Genomic_DNA"/>
</dbReference>